<proteinExistence type="predicted"/>
<accession>A0A1R3I5J6</accession>
<keyword evidence="1" id="KW-0479">Metal-binding</keyword>
<dbReference type="InterPro" id="IPR001878">
    <property type="entry name" value="Znf_CCHC"/>
</dbReference>
<feature type="compositionally biased region" description="Basic and acidic residues" evidence="2">
    <location>
        <begin position="94"/>
        <end position="108"/>
    </location>
</feature>
<feature type="region of interest" description="Disordered" evidence="2">
    <location>
        <begin position="157"/>
        <end position="180"/>
    </location>
</feature>
<keyword evidence="5" id="KW-1185">Reference proteome</keyword>
<evidence type="ECO:0000256" key="1">
    <source>
        <dbReference type="PROSITE-ProRule" id="PRU00047"/>
    </source>
</evidence>
<dbReference type="Proteomes" id="UP000188268">
    <property type="component" value="Unassembled WGS sequence"/>
</dbReference>
<dbReference type="AlphaFoldDB" id="A0A1R3I5J6"/>
<dbReference type="Gramene" id="OMO77876">
    <property type="protein sequence ID" value="OMO77876"/>
    <property type="gene ID" value="CCACVL1_14755"/>
</dbReference>
<feature type="compositionally biased region" description="Basic and acidic residues" evidence="2">
    <location>
        <begin position="73"/>
        <end position="87"/>
    </location>
</feature>
<dbReference type="OrthoDB" id="1751779at2759"/>
<dbReference type="PROSITE" id="PS50158">
    <property type="entry name" value="ZF_CCHC"/>
    <property type="match status" value="1"/>
</dbReference>
<comment type="caution">
    <text evidence="4">The sequence shown here is derived from an EMBL/GenBank/DDBJ whole genome shotgun (WGS) entry which is preliminary data.</text>
</comment>
<organism evidence="4 5">
    <name type="scientific">Corchorus capsularis</name>
    <name type="common">Jute</name>
    <dbReference type="NCBI Taxonomy" id="210143"/>
    <lineage>
        <taxon>Eukaryota</taxon>
        <taxon>Viridiplantae</taxon>
        <taxon>Streptophyta</taxon>
        <taxon>Embryophyta</taxon>
        <taxon>Tracheophyta</taxon>
        <taxon>Spermatophyta</taxon>
        <taxon>Magnoliopsida</taxon>
        <taxon>eudicotyledons</taxon>
        <taxon>Gunneridae</taxon>
        <taxon>Pentapetalae</taxon>
        <taxon>rosids</taxon>
        <taxon>malvids</taxon>
        <taxon>Malvales</taxon>
        <taxon>Malvaceae</taxon>
        <taxon>Grewioideae</taxon>
        <taxon>Apeibeae</taxon>
        <taxon>Corchorus</taxon>
    </lineage>
</organism>
<evidence type="ECO:0000259" key="3">
    <source>
        <dbReference type="PROSITE" id="PS50158"/>
    </source>
</evidence>
<evidence type="ECO:0000313" key="5">
    <source>
        <dbReference type="Proteomes" id="UP000188268"/>
    </source>
</evidence>
<keyword evidence="1" id="KW-0862">Zinc</keyword>
<keyword evidence="1" id="KW-0863">Zinc-finger</keyword>
<sequence>MGKVEYEGLHLICFGCGQFGHRKDACSLNIPNATAAATNVDSNVSRQGPTHEEGSSDAGFGPWMIVQRKGHRPVKDTPGKEKVKADGEGSESWTRFDDVSGAGRDSRNRYNPLNVVPLDSGDKAKEPLSTVGNVKSAARWEWVPKKQGGIKIVSKSALKKGQKDKKKVGEAGSSKPINVDPKRLENLVGELSSIILPKEGFSAGLGAASPNF</sequence>
<feature type="compositionally biased region" description="Basic residues" evidence="2">
    <location>
        <begin position="157"/>
        <end position="166"/>
    </location>
</feature>
<evidence type="ECO:0000256" key="2">
    <source>
        <dbReference type="SAM" id="MobiDB-lite"/>
    </source>
</evidence>
<feature type="region of interest" description="Disordered" evidence="2">
    <location>
        <begin position="40"/>
        <end position="118"/>
    </location>
</feature>
<protein>
    <submittedName>
        <fullName evidence="4">Zinc knuckle CX2CX4HX4C</fullName>
    </submittedName>
</protein>
<dbReference type="GO" id="GO:0003676">
    <property type="term" value="F:nucleic acid binding"/>
    <property type="evidence" value="ECO:0007669"/>
    <property type="project" value="InterPro"/>
</dbReference>
<reference evidence="4 5" key="1">
    <citation type="submission" date="2013-09" db="EMBL/GenBank/DDBJ databases">
        <title>Corchorus capsularis genome sequencing.</title>
        <authorList>
            <person name="Alam M."/>
            <person name="Haque M.S."/>
            <person name="Islam M.S."/>
            <person name="Emdad E.M."/>
            <person name="Islam M.M."/>
            <person name="Ahmed B."/>
            <person name="Halim A."/>
            <person name="Hossen Q.M.M."/>
            <person name="Hossain M.Z."/>
            <person name="Ahmed R."/>
            <person name="Khan M.M."/>
            <person name="Islam R."/>
            <person name="Rashid M.M."/>
            <person name="Khan S.A."/>
            <person name="Rahman M.S."/>
            <person name="Alam M."/>
        </authorList>
    </citation>
    <scope>NUCLEOTIDE SEQUENCE [LARGE SCALE GENOMIC DNA]</scope>
    <source>
        <strain evidence="5">cv. CVL-1</strain>
        <tissue evidence="4">Whole seedling</tissue>
    </source>
</reference>
<gene>
    <name evidence="4" type="ORF">CCACVL1_14755</name>
</gene>
<dbReference type="GO" id="GO:0008270">
    <property type="term" value="F:zinc ion binding"/>
    <property type="evidence" value="ECO:0007669"/>
    <property type="project" value="UniProtKB-KW"/>
</dbReference>
<dbReference type="EMBL" id="AWWV01010678">
    <property type="protein sequence ID" value="OMO77876.1"/>
    <property type="molecule type" value="Genomic_DNA"/>
</dbReference>
<evidence type="ECO:0000313" key="4">
    <source>
        <dbReference type="EMBL" id="OMO77876.1"/>
    </source>
</evidence>
<feature type="domain" description="CCHC-type" evidence="3">
    <location>
        <begin position="13"/>
        <end position="26"/>
    </location>
</feature>
<name>A0A1R3I5J6_COCAP</name>